<evidence type="ECO:0000313" key="3">
    <source>
        <dbReference type="Proteomes" id="UP000031523"/>
    </source>
</evidence>
<feature type="compositionally biased region" description="Basic and acidic residues" evidence="1">
    <location>
        <begin position="27"/>
        <end position="37"/>
    </location>
</feature>
<dbReference type="AlphaFoldDB" id="A0A0B5F3T0"/>
<sequence length="37" mass="4177">MAKILGRQRTQTCLLRRTRRMTSTEATARDGETGRPG</sequence>
<evidence type="ECO:0000256" key="1">
    <source>
        <dbReference type="SAM" id="MobiDB-lite"/>
    </source>
</evidence>
<dbReference type="KEGG" id="sals:SLNWT_5195"/>
<protein>
    <submittedName>
        <fullName evidence="2">Uncharacterized protein</fullName>
    </submittedName>
</protein>
<proteinExistence type="predicted"/>
<accession>A0A0B5F3T0</accession>
<organism evidence="2 3">
    <name type="scientific">Streptomyces albus (strain ATCC 21838 / DSM 41398 / FERM P-419 / JCM 4703 / NBRC 107858)</name>
    <dbReference type="NCBI Taxonomy" id="1081613"/>
    <lineage>
        <taxon>Bacteria</taxon>
        <taxon>Bacillati</taxon>
        <taxon>Actinomycetota</taxon>
        <taxon>Actinomycetes</taxon>
        <taxon>Kitasatosporales</taxon>
        <taxon>Streptomycetaceae</taxon>
        <taxon>Streptomyces</taxon>
    </lineage>
</organism>
<reference evidence="2 3" key="1">
    <citation type="submission" date="2015-01" db="EMBL/GenBank/DDBJ databases">
        <title>Enhanced salinomycin production by adjusting the supply of polyketide extender units in Streptomyce albus DSM 41398.</title>
        <authorList>
            <person name="Lu C."/>
        </authorList>
    </citation>
    <scope>NUCLEOTIDE SEQUENCE [LARGE SCALE GENOMIC DNA]</scope>
    <source>
        <strain evidence="3">ATCC 21838 / DSM 41398 / FERM P-419 / JCM 4703 / NBRC 107858</strain>
    </source>
</reference>
<keyword evidence="3" id="KW-1185">Reference proteome</keyword>
<evidence type="ECO:0000313" key="2">
    <source>
        <dbReference type="EMBL" id="AJE85571.1"/>
    </source>
</evidence>
<dbReference type="Proteomes" id="UP000031523">
    <property type="component" value="Chromosome"/>
</dbReference>
<feature type="region of interest" description="Disordered" evidence="1">
    <location>
        <begin position="18"/>
        <end position="37"/>
    </location>
</feature>
<name>A0A0B5F3T0_STRA4</name>
<dbReference type="EMBL" id="CP010519">
    <property type="protein sequence ID" value="AJE85571.1"/>
    <property type="molecule type" value="Genomic_DNA"/>
</dbReference>
<gene>
    <name evidence="2" type="ORF">SLNWT_5195</name>
</gene>